<dbReference type="Pfam" id="PF05699">
    <property type="entry name" value="Dimer_Tnp_hAT"/>
    <property type="match status" value="1"/>
</dbReference>
<dbReference type="OrthoDB" id="3262464at2759"/>
<keyword evidence="4" id="KW-1185">Reference proteome</keyword>
<reference evidence="3 4" key="1">
    <citation type="journal article" date="2020" name="ISME J.">
        <title>Uncovering the hidden diversity of litter-decomposition mechanisms in mushroom-forming fungi.</title>
        <authorList>
            <person name="Floudas D."/>
            <person name="Bentzer J."/>
            <person name="Ahren D."/>
            <person name="Johansson T."/>
            <person name="Persson P."/>
            <person name="Tunlid A."/>
        </authorList>
    </citation>
    <scope>NUCLEOTIDE SEQUENCE [LARGE SCALE GENOMIC DNA]</scope>
    <source>
        <strain evidence="3 4">CBS 175.51</strain>
    </source>
</reference>
<sequence length="233" mass="26461">MLKYQTDRRRKAEASRHQPRPATTATTIALAIPMRRTSSESAAQAQSRGFAFFQQPTAPVRRAGSMFEAPFTTADVVQAAVDEAGPSPAARPRQRSSIEEKREEEARRLEEDRHIVQREFTQYLEQGITVEMTSIGQLCYWEASAVACERMFSSSKETCTLRRNRLSPRTIEALQVLKYSIKQSRLNFTDHLVAKEEHYRLYGPVSDQTIEELVATDQLEELASLFDNSELTA</sequence>
<dbReference type="InterPro" id="IPR008906">
    <property type="entry name" value="HATC_C_dom"/>
</dbReference>
<name>A0A8H5F6U3_9AGAR</name>
<organism evidence="3 4">
    <name type="scientific">Ephemerocybe angulata</name>
    <dbReference type="NCBI Taxonomy" id="980116"/>
    <lineage>
        <taxon>Eukaryota</taxon>
        <taxon>Fungi</taxon>
        <taxon>Dikarya</taxon>
        <taxon>Basidiomycota</taxon>
        <taxon>Agaricomycotina</taxon>
        <taxon>Agaricomycetes</taxon>
        <taxon>Agaricomycetidae</taxon>
        <taxon>Agaricales</taxon>
        <taxon>Agaricineae</taxon>
        <taxon>Psathyrellaceae</taxon>
        <taxon>Ephemerocybe</taxon>
    </lineage>
</organism>
<feature type="region of interest" description="Disordered" evidence="1">
    <location>
        <begin position="84"/>
        <end position="109"/>
    </location>
</feature>
<dbReference type="AlphaFoldDB" id="A0A8H5F6U3"/>
<proteinExistence type="predicted"/>
<protein>
    <recommendedName>
        <fullName evidence="2">HAT C-terminal dimerisation domain-containing protein</fullName>
    </recommendedName>
</protein>
<feature type="region of interest" description="Disordered" evidence="1">
    <location>
        <begin position="1"/>
        <end position="26"/>
    </location>
</feature>
<evidence type="ECO:0000256" key="1">
    <source>
        <dbReference type="SAM" id="MobiDB-lite"/>
    </source>
</evidence>
<evidence type="ECO:0000313" key="4">
    <source>
        <dbReference type="Proteomes" id="UP000541558"/>
    </source>
</evidence>
<dbReference type="SUPFAM" id="SSF53098">
    <property type="entry name" value="Ribonuclease H-like"/>
    <property type="match status" value="1"/>
</dbReference>
<evidence type="ECO:0000313" key="3">
    <source>
        <dbReference type="EMBL" id="KAF5325874.1"/>
    </source>
</evidence>
<dbReference type="GO" id="GO:0046983">
    <property type="term" value="F:protein dimerization activity"/>
    <property type="evidence" value="ECO:0007669"/>
    <property type="project" value="InterPro"/>
</dbReference>
<dbReference type="InterPro" id="IPR012337">
    <property type="entry name" value="RNaseH-like_sf"/>
</dbReference>
<feature type="domain" description="HAT C-terminal dimerisation" evidence="2">
    <location>
        <begin position="139"/>
        <end position="179"/>
    </location>
</feature>
<accession>A0A8H5F6U3</accession>
<comment type="caution">
    <text evidence="3">The sequence shown here is derived from an EMBL/GenBank/DDBJ whole genome shotgun (WGS) entry which is preliminary data.</text>
</comment>
<evidence type="ECO:0000259" key="2">
    <source>
        <dbReference type="Pfam" id="PF05699"/>
    </source>
</evidence>
<feature type="compositionally biased region" description="Basic and acidic residues" evidence="1">
    <location>
        <begin position="1"/>
        <end position="16"/>
    </location>
</feature>
<dbReference type="EMBL" id="JAACJK010000163">
    <property type="protein sequence ID" value="KAF5325874.1"/>
    <property type="molecule type" value="Genomic_DNA"/>
</dbReference>
<gene>
    <name evidence="3" type="ORF">D9611_000970</name>
</gene>
<dbReference type="Proteomes" id="UP000541558">
    <property type="component" value="Unassembled WGS sequence"/>
</dbReference>
<feature type="compositionally biased region" description="Basic and acidic residues" evidence="1">
    <location>
        <begin position="96"/>
        <end position="109"/>
    </location>
</feature>